<dbReference type="InterPro" id="IPR000537">
    <property type="entry name" value="UbiA_prenyltransferase"/>
</dbReference>
<feature type="transmembrane region" description="Helical" evidence="6">
    <location>
        <begin position="27"/>
        <end position="44"/>
    </location>
</feature>
<name>A0A1I0S0G9_9FLAO</name>
<dbReference type="InterPro" id="IPR050475">
    <property type="entry name" value="Prenyltransferase_related"/>
</dbReference>
<sequence>MKALYYKSSSLLSRELYIIWKFSNTNIFDAILLIITTSLTAWFYNESSWDSFIPTLFWSVIFSFLYITTFTTANQLNSIDEDKLNKPYRLIPSGQLNQKQVFKRMIIYSIIYLLISLYLGILYISIGWLVLVYLHERFSFNHHWFTKNIVIMPLGAIVLHASAWEIVTPLEPKVWVFYILLSTWCALSMNLQDFRDQEGDKNIGRKTLPLLYGDKKARLYQALILFFISPLLYSSIILSQTGISEGFTRPFVIIVLIIQTLLNWFIAFRLLRYKTSKQDNITYHCWVIFYWFTIPLICFLK</sequence>
<evidence type="ECO:0000313" key="8">
    <source>
        <dbReference type="Proteomes" id="UP000199469"/>
    </source>
</evidence>
<dbReference type="Gene3D" id="1.20.120.1780">
    <property type="entry name" value="UbiA prenyltransferase"/>
    <property type="match status" value="1"/>
</dbReference>
<dbReference type="OrthoDB" id="9811562at2"/>
<reference evidence="8" key="1">
    <citation type="submission" date="2016-10" db="EMBL/GenBank/DDBJ databases">
        <authorList>
            <person name="Varghese N."/>
            <person name="Submissions S."/>
        </authorList>
    </citation>
    <scope>NUCLEOTIDE SEQUENCE [LARGE SCALE GENOMIC DNA]</scope>
    <source>
        <strain evidence="8">DSM 17724</strain>
    </source>
</reference>
<keyword evidence="5 6" id="KW-0472">Membrane</keyword>
<evidence type="ECO:0000256" key="4">
    <source>
        <dbReference type="ARBA" id="ARBA00022989"/>
    </source>
</evidence>
<keyword evidence="4 6" id="KW-1133">Transmembrane helix</keyword>
<dbReference type="PANTHER" id="PTHR42723:SF1">
    <property type="entry name" value="CHLOROPHYLL SYNTHASE, CHLOROPLASTIC"/>
    <property type="match status" value="1"/>
</dbReference>
<dbReference type="RefSeq" id="WP_089794970.1">
    <property type="nucleotide sequence ID" value="NZ_FOIU01000003.1"/>
</dbReference>
<feature type="transmembrane region" description="Helical" evidence="6">
    <location>
        <begin position="105"/>
        <end position="129"/>
    </location>
</feature>
<gene>
    <name evidence="7" type="ORF">SAMN05421841_3545</name>
</gene>
<dbReference type="AlphaFoldDB" id="A0A1I0S0G9"/>
<keyword evidence="7" id="KW-0808">Transferase</keyword>
<keyword evidence="2" id="KW-1003">Cell membrane</keyword>
<feature type="transmembrane region" description="Helical" evidence="6">
    <location>
        <begin position="219"/>
        <end position="239"/>
    </location>
</feature>
<dbReference type="Gene3D" id="1.10.357.140">
    <property type="entry name" value="UbiA prenyltransferase"/>
    <property type="match status" value="1"/>
</dbReference>
<evidence type="ECO:0000313" key="7">
    <source>
        <dbReference type="EMBL" id="SEW47521.1"/>
    </source>
</evidence>
<evidence type="ECO:0000256" key="6">
    <source>
        <dbReference type="SAM" id="Phobius"/>
    </source>
</evidence>
<dbReference type="GO" id="GO:0016020">
    <property type="term" value="C:membrane"/>
    <property type="evidence" value="ECO:0007669"/>
    <property type="project" value="UniProtKB-SubCell"/>
</dbReference>
<keyword evidence="8" id="KW-1185">Reference proteome</keyword>
<dbReference type="Pfam" id="PF01040">
    <property type="entry name" value="UbiA"/>
    <property type="match status" value="1"/>
</dbReference>
<feature type="transmembrane region" description="Helical" evidence="6">
    <location>
        <begin position="149"/>
        <end position="167"/>
    </location>
</feature>
<proteinExistence type="predicted"/>
<dbReference type="EMBL" id="FOIU01000003">
    <property type="protein sequence ID" value="SEW47521.1"/>
    <property type="molecule type" value="Genomic_DNA"/>
</dbReference>
<dbReference type="CDD" id="cd13965">
    <property type="entry name" value="PT_UbiA_3"/>
    <property type="match status" value="1"/>
</dbReference>
<feature type="transmembrane region" description="Helical" evidence="6">
    <location>
        <begin position="174"/>
        <end position="191"/>
    </location>
</feature>
<evidence type="ECO:0000256" key="3">
    <source>
        <dbReference type="ARBA" id="ARBA00022692"/>
    </source>
</evidence>
<feature type="transmembrane region" description="Helical" evidence="6">
    <location>
        <begin position="281"/>
        <end position="300"/>
    </location>
</feature>
<feature type="transmembrane region" description="Helical" evidence="6">
    <location>
        <begin position="56"/>
        <end position="76"/>
    </location>
</feature>
<evidence type="ECO:0000256" key="5">
    <source>
        <dbReference type="ARBA" id="ARBA00023136"/>
    </source>
</evidence>
<comment type="subcellular location">
    <subcellularLocation>
        <location evidence="1">Membrane</location>
        <topology evidence="1">Multi-pass membrane protein</topology>
    </subcellularLocation>
</comment>
<evidence type="ECO:0000256" key="1">
    <source>
        <dbReference type="ARBA" id="ARBA00004141"/>
    </source>
</evidence>
<dbReference type="PANTHER" id="PTHR42723">
    <property type="entry name" value="CHLOROPHYLL SYNTHASE"/>
    <property type="match status" value="1"/>
</dbReference>
<dbReference type="STRING" id="356305.SAMN05421841_3545"/>
<accession>A0A1I0S0G9</accession>
<dbReference type="GO" id="GO:0016765">
    <property type="term" value="F:transferase activity, transferring alkyl or aryl (other than methyl) groups"/>
    <property type="evidence" value="ECO:0007669"/>
    <property type="project" value="InterPro"/>
</dbReference>
<evidence type="ECO:0000256" key="2">
    <source>
        <dbReference type="ARBA" id="ARBA00022475"/>
    </source>
</evidence>
<dbReference type="InterPro" id="IPR044878">
    <property type="entry name" value="UbiA_sf"/>
</dbReference>
<dbReference type="Proteomes" id="UP000199469">
    <property type="component" value="Unassembled WGS sequence"/>
</dbReference>
<protein>
    <submittedName>
        <fullName evidence="7">4-hydroxybenzoate polyprenyltransferase</fullName>
    </submittedName>
</protein>
<feature type="transmembrane region" description="Helical" evidence="6">
    <location>
        <begin position="251"/>
        <end position="269"/>
    </location>
</feature>
<keyword evidence="3 6" id="KW-0812">Transmembrane</keyword>
<organism evidence="7 8">
    <name type="scientific">Chryseobacterium wanjuense</name>
    <dbReference type="NCBI Taxonomy" id="356305"/>
    <lineage>
        <taxon>Bacteria</taxon>
        <taxon>Pseudomonadati</taxon>
        <taxon>Bacteroidota</taxon>
        <taxon>Flavobacteriia</taxon>
        <taxon>Flavobacteriales</taxon>
        <taxon>Weeksellaceae</taxon>
        <taxon>Chryseobacterium group</taxon>
        <taxon>Chryseobacterium</taxon>
    </lineage>
</organism>